<comment type="caution">
    <text evidence="1">The sequence shown here is derived from an EMBL/GenBank/DDBJ whole genome shotgun (WGS) entry which is preliminary data.</text>
</comment>
<dbReference type="Proteomes" id="UP000024900">
    <property type="component" value="Unassembled WGS sequence"/>
</dbReference>
<reference evidence="1 2" key="1">
    <citation type="journal article" date="2014" name="BMC Genomics">
        <title>Comparative genomics of Bradyrhizobium japonicum CPAC 15 and Bradyrhizobium diazoefficiens CPAC 7: elite model strains for understanding symbiotic performance with soybean.</title>
        <authorList>
            <person name="Siqueira A.F."/>
            <person name="Ormeno-Orrillo E."/>
            <person name="Souza R.C."/>
            <person name="Rodrigues E.P."/>
            <person name="Almeida L.G."/>
            <person name="Barcellos F.G."/>
            <person name="Batista J.S."/>
            <person name="Nakatami A.S."/>
            <person name="Martinez-Romero E."/>
            <person name="Vasconcelos A.T."/>
            <person name="Hungria M."/>
        </authorList>
    </citation>
    <scope>NUCLEOTIDE SEQUENCE [LARGE SCALE GENOMIC DNA]</scope>
    <source>
        <strain evidence="1 2">SEMIA 5080</strain>
    </source>
</reference>
<gene>
    <name evidence="1" type="ORF">BJA5080_05015</name>
</gene>
<dbReference type="EMBL" id="ADOU02000004">
    <property type="protein sequence ID" value="KGJ69223.1"/>
    <property type="molecule type" value="Genomic_DNA"/>
</dbReference>
<protein>
    <recommendedName>
        <fullName evidence="3">Transposase</fullName>
    </recommendedName>
</protein>
<evidence type="ECO:0000313" key="1">
    <source>
        <dbReference type="EMBL" id="KGJ69223.1"/>
    </source>
</evidence>
<proteinExistence type="predicted"/>
<dbReference type="AlphaFoldDB" id="A0A837CKP2"/>
<sequence>MPAAHLPHGFQALNARRKQSRRIIFVIFQDVSWKLLPAGRQRLPTACGEARTRSAIIDIVSHHRGSFISNRAAQKRCDYAALN</sequence>
<organism evidence="1 2">
    <name type="scientific">Bradyrhizobium diazoefficiens SEMIA 5080</name>
    <dbReference type="NCBI Taxonomy" id="754504"/>
    <lineage>
        <taxon>Bacteria</taxon>
        <taxon>Pseudomonadati</taxon>
        <taxon>Pseudomonadota</taxon>
        <taxon>Alphaproteobacteria</taxon>
        <taxon>Hyphomicrobiales</taxon>
        <taxon>Nitrobacteraceae</taxon>
        <taxon>Bradyrhizobium</taxon>
    </lineage>
</organism>
<accession>A0A837CKP2</accession>
<evidence type="ECO:0000313" key="2">
    <source>
        <dbReference type="Proteomes" id="UP000024900"/>
    </source>
</evidence>
<evidence type="ECO:0008006" key="3">
    <source>
        <dbReference type="Google" id="ProtNLM"/>
    </source>
</evidence>
<name>A0A837CKP2_9BRAD</name>